<keyword evidence="4" id="KW-1185">Reference proteome</keyword>
<feature type="signal peptide" evidence="2">
    <location>
        <begin position="1"/>
        <end position="24"/>
    </location>
</feature>
<name>A0A8H6R8U0_9PEZI</name>
<organism evidence="3 4">
    <name type="scientific">Pseudocercospora fuligena</name>
    <dbReference type="NCBI Taxonomy" id="685502"/>
    <lineage>
        <taxon>Eukaryota</taxon>
        <taxon>Fungi</taxon>
        <taxon>Dikarya</taxon>
        <taxon>Ascomycota</taxon>
        <taxon>Pezizomycotina</taxon>
        <taxon>Dothideomycetes</taxon>
        <taxon>Dothideomycetidae</taxon>
        <taxon>Mycosphaerellales</taxon>
        <taxon>Mycosphaerellaceae</taxon>
        <taxon>Pseudocercospora</taxon>
    </lineage>
</organism>
<dbReference type="OrthoDB" id="3944128at2759"/>
<gene>
    <name evidence="3" type="ORF">HII31_12790</name>
</gene>
<comment type="caution">
    <text evidence="3">The sequence shown here is derived from an EMBL/GenBank/DDBJ whole genome shotgun (WGS) entry which is preliminary data.</text>
</comment>
<evidence type="ECO:0000313" key="4">
    <source>
        <dbReference type="Proteomes" id="UP000660729"/>
    </source>
</evidence>
<dbReference type="Proteomes" id="UP000660729">
    <property type="component" value="Unassembled WGS sequence"/>
</dbReference>
<proteinExistence type="predicted"/>
<feature type="region of interest" description="Disordered" evidence="1">
    <location>
        <begin position="677"/>
        <end position="715"/>
    </location>
</feature>
<feature type="region of interest" description="Disordered" evidence="1">
    <location>
        <begin position="443"/>
        <end position="516"/>
    </location>
</feature>
<keyword evidence="2" id="KW-0732">Signal</keyword>
<feature type="compositionally biased region" description="Low complexity" evidence="1">
    <location>
        <begin position="450"/>
        <end position="466"/>
    </location>
</feature>
<feature type="chain" id="PRO_5034260742" evidence="2">
    <location>
        <begin position="25"/>
        <end position="739"/>
    </location>
</feature>
<reference evidence="3" key="1">
    <citation type="submission" date="2020-04" db="EMBL/GenBank/DDBJ databases">
        <title>Draft genome resource of the tomato pathogen Pseudocercospora fuligena.</title>
        <authorList>
            <person name="Zaccaron A."/>
        </authorList>
    </citation>
    <scope>NUCLEOTIDE SEQUENCE</scope>
    <source>
        <strain evidence="3">PF001</strain>
    </source>
</reference>
<dbReference type="EMBL" id="JABCIY010000306">
    <property type="protein sequence ID" value="KAF7185917.1"/>
    <property type="molecule type" value="Genomic_DNA"/>
</dbReference>
<evidence type="ECO:0000313" key="3">
    <source>
        <dbReference type="EMBL" id="KAF7185917.1"/>
    </source>
</evidence>
<evidence type="ECO:0000256" key="2">
    <source>
        <dbReference type="SAM" id="SignalP"/>
    </source>
</evidence>
<dbReference type="AlphaFoldDB" id="A0A8H6R8U0"/>
<accession>A0A8H6R8U0</accession>
<protein>
    <submittedName>
        <fullName evidence="3">Uncharacterized protein</fullName>
    </submittedName>
</protein>
<sequence>MLDTRWLFVLLSSLFYLCPLRAAARQHEHRQNEIKDGSMSFTYALNYTGPATGSGSAYASACNAAKQSWAAKGGMTFASTSVYNSTRTAVFPQTSYTTITYLSDDGTPYTLCDGFPRINGSRTITSIEIPQTVTNTIAVTTSISTTLPQPNCTIGPSDCSSLVNAWRKASAAYSSFSDTSPTATPPPYVSSPICGSATAISASFAVGDAVCAMKEASVQLLYWPVQTVKPCDACHRSLSDCPTTTIGPTISGKPNTIVWRNQTLTSPTAYIAFEGSWAYTIGDTTHTTPQTLVIPQDPASVSTYCGKPGGGYGPPQSVNYNNFNSPIPADIYRCQPSCFNNPLPWSTQPVTNTYTYTDDGTTTFVTGTQSSLVSHATKNLCSTIWNDYAPVLLIPEAFKTINPAGYVDAFGVPSLCNFMFDEDAVLFDPPIALTQVDIAAKPTLPHGNSAQPTPTQAYTTPNAPTVPTAPTPNQPTVPTRTAVAESQVAPSSNQPPPHHPDSHTAGQPPPSKTSPSVADIIASVMGMTTPNNGRPGTAVTLAYATDGSAIVVNGATASLGSETPNAGGPVRYGTISVARNTYHWSQLGSTVLINGQSLPPGARIAINGQTMSLVGASQVVAISGDATSTVNLQATATSALSEGAEGVITGVSNTLSYATSGGTLVISGHTLTPGETITLGDASSSSTARTTRHTSSRSGTAAQSTATTTSGSKKAVSIPGKWQGLLMGLLITTSLFAAL</sequence>
<evidence type="ECO:0000256" key="1">
    <source>
        <dbReference type="SAM" id="MobiDB-lite"/>
    </source>
</evidence>
<feature type="compositionally biased region" description="Low complexity" evidence="1">
    <location>
        <begin position="696"/>
        <end position="712"/>
    </location>
</feature>